<dbReference type="OrthoDB" id="1853825at2"/>
<accession>D0L491</accession>
<dbReference type="AlphaFoldDB" id="D0L491"/>
<feature type="domain" description="Helix-turn-helix" evidence="2">
    <location>
        <begin position="28"/>
        <end position="76"/>
    </location>
</feature>
<sequence>MAPADTPGDRNNAVGNGPVGNAASGSQFLTVAEVASLMRVSKMTVYRLVHNGELPAVRVGRSFRVHAKAVHDYLETSYFDAG</sequence>
<dbReference type="HOGENOM" id="CLU_140176_4_0_11"/>
<reference evidence="4" key="1">
    <citation type="submission" date="2009-10" db="EMBL/GenBank/DDBJ databases">
        <title>The complete chromosome of Gordonia bronchialis DSM 43247.</title>
        <authorList>
            <consortium name="US DOE Joint Genome Institute (JGI-PGF)"/>
            <person name="Lucas S."/>
            <person name="Copeland A."/>
            <person name="Lapidus A."/>
            <person name="Glavina del Rio T."/>
            <person name="Dalin E."/>
            <person name="Tice H."/>
            <person name="Bruce D."/>
            <person name="Goodwin L."/>
            <person name="Pitluck S."/>
            <person name="Kyrpides N."/>
            <person name="Mavromatis K."/>
            <person name="Ivanova N."/>
            <person name="Ovchinnikova G."/>
            <person name="Saunders E."/>
            <person name="Brettin T."/>
            <person name="Detter J.C."/>
            <person name="Han C."/>
            <person name="Larimer F."/>
            <person name="Land M."/>
            <person name="Hauser L."/>
            <person name="Markowitz V."/>
            <person name="Cheng J.-F."/>
            <person name="Hugenholtz P."/>
            <person name="Woyke T."/>
            <person name="Wu D."/>
            <person name="Jando M."/>
            <person name="Schneider S."/>
            <person name="Goeker M."/>
            <person name="Klenk H.-P."/>
            <person name="Eisen J.A."/>
        </authorList>
    </citation>
    <scope>NUCLEOTIDE SEQUENCE [LARGE SCALE GENOMIC DNA]</scope>
    <source>
        <strain evidence="4">ATCC 25592 / DSM 43247 / BCRC 13721 / JCM 3198 / KCTC 3076 / NBRC 16047 / NCTC 10667</strain>
    </source>
</reference>
<proteinExistence type="predicted"/>
<evidence type="ECO:0000259" key="2">
    <source>
        <dbReference type="Pfam" id="PF12728"/>
    </source>
</evidence>
<keyword evidence="4" id="KW-1185">Reference proteome</keyword>
<dbReference type="EMBL" id="CP001802">
    <property type="protein sequence ID" value="ACY20315.1"/>
    <property type="molecule type" value="Genomic_DNA"/>
</dbReference>
<organism evidence="3 4">
    <name type="scientific">Gordonia bronchialis (strain ATCC 25592 / DSM 43247 / BCRC 13721 / JCM 3198 / KCTC 3076 / NBRC 16047 / NCTC 10667)</name>
    <name type="common">Rhodococcus bronchialis</name>
    <dbReference type="NCBI Taxonomy" id="526226"/>
    <lineage>
        <taxon>Bacteria</taxon>
        <taxon>Bacillati</taxon>
        <taxon>Actinomycetota</taxon>
        <taxon>Actinomycetes</taxon>
        <taxon>Mycobacteriales</taxon>
        <taxon>Gordoniaceae</taxon>
        <taxon>Gordonia</taxon>
    </lineage>
</organism>
<dbReference type="eggNOG" id="COG3311">
    <property type="taxonomic scope" value="Bacteria"/>
</dbReference>
<dbReference type="NCBIfam" id="TIGR01764">
    <property type="entry name" value="excise"/>
    <property type="match status" value="1"/>
</dbReference>
<dbReference type="KEGG" id="gbr:Gbro_1004"/>
<dbReference type="InterPro" id="IPR041657">
    <property type="entry name" value="HTH_17"/>
</dbReference>
<reference evidence="3 4" key="2">
    <citation type="journal article" date="2010" name="Stand. Genomic Sci.">
        <title>Complete genome sequence of Gordonia bronchialis type strain (3410).</title>
        <authorList>
            <person name="Ivanova N."/>
            <person name="Sikorski J."/>
            <person name="Jando M."/>
            <person name="Lapidus A."/>
            <person name="Nolan M."/>
            <person name="Lucas S."/>
            <person name="Del Rio T.G."/>
            <person name="Tice H."/>
            <person name="Copeland A."/>
            <person name="Cheng J.F."/>
            <person name="Chen F."/>
            <person name="Bruce D."/>
            <person name="Goodwin L."/>
            <person name="Pitluck S."/>
            <person name="Mavromatis K."/>
            <person name="Ovchinnikova G."/>
            <person name="Pati A."/>
            <person name="Chen A."/>
            <person name="Palaniappan K."/>
            <person name="Land M."/>
            <person name="Hauser L."/>
            <person name="Chang Y.J."/>
            <person name="Jeffries C.D."/>
            <person name="Chain P."/>
            <person name="Saunders E."/>
            <person name="Han C."/>
            <person name="Detter J.C."/>
            <person name="Brettin T."/>
            <person name="Rohde M."/>
            <person name="Goker M."/>
            <person name="Bristow J."/>
            <person name="Eisen J.A."/>
            <person name="Markowitz V."/>
            <person name="Hugenholtz P."/>
            <person name="Klenk H.P."/>
            <person name="Kyrpides N.C."/>
        </authorList>
    </citation>
    <scope>NUCLEOTIDE SEQUENCE [LARGE SCALE GENOMIC DNA]</scope>
    <source>
        <strain evidence="4">ATCC 25592 / DSM 43247 / BCRC 13721 / JCM 3198 / KCTC 3076 / NBRC 16047 / NCTC 10667</strain>
    </source>
</reference>
<evidence type="ECO:0000256" key="1">
    <source>
        <dbReference type="SAM" id="MobiDB-lite"/>
    </source>
</evidence>
<dbReference type="InterPro" id="IPR010093">
    <property type="entry name" value="SinI_DNA-bd"/>
</dbReference>
<gene>
    <name evidence="3" type="ordered locus">Gbro_1004</name>
</gene>
<dbReference type="RefSeq" id="WP_012832894.1">
    <property type="nucleotide sequence ID" value="NC_013441.1"/>
</dbReference>
<name>D0L491_GORB4</name>
<dbReference type="Pfam" id="PF12728">
    <property type="entry name" value="HTH_17"/>
    <property type="match status" value="1"/>
</dbReference>
<feature type="compositionally biased region" description="Low complexity" evidence="1">
    <location>
        <begin position="11"/>
        <end position="24"/>
    </location>
</feature>
<dbReference type="GO" id="GO:0003677">
    <property type="term" value="F:DNA binding"/>
    <property type="evidence" value="ECO:0007669"/>
    <property type="project" value="InterPro"/>
</dbReference>
<protein>
    <submittedName>
        <fullName evidence="3">DNA binding domain protein, excisionase family</fullName>
    </submittedName>
</protein>
<evidence type="ECO:0000313" key="4">
    <source>
        <dbReference type="Proteomes" id="UP000001219"/>
    </source>
</evidence>
<feature type="region of interest" description="Disordered" evidence="1">
    <location>
        <begin position="1"/>
        <end position="24"/>
    </location>
</feature>
<dbReference type="InterPro" id="IPR009061">
    <property type="entry name" value="DNA-bd_dom_put_sf"/>
</dbReference>
<dbReference type="SUPFAM" id="SSF46955">
    <property type="entry name" value="Putative DNA-binding domain"/>
    <property type="match status" value="1"/>
</dbReference>
<evidence type="ECO:0000313" key="3">
    <source>
        <dbReference type="EMBL" id="ACY20315.1"/>
    </source>
</evidence>
<dbReference type="Proteomes" id="UP000001219">
    <property type="component" value="Chromosome"/>
</dbReference>
<dbReference type="STRING" id="526226.Gbro_1004"/>